<organism evidence="3 4">
    <name type="scientific">Ancylobacter mangrovi</name>
    <dbReference type="NCBI Taxonomy" id="2972472"/>
    <lineage>
        <taxon>Bacteria</taxon>
        <taxon>Pseudomonadati</taxon>
        <taxon>Pseudomonadota</taxon>
        <taxon>Alphaproteobacteria</taxon>
        <taxon>Hyphomicrobiales</taxon>
        <taxon>Xanthobacteraceae</taxon>
        <taxon>Ancylobacter</taxon>
    </lineage>
</organism>
<dbReference type="PANTHER" id="PTHR35342:SF5">
    <property type="entry name" value="TRICARBOXYLIC TRANSPORT PROTEIN"/>
    <property type="match status" value="1"/>
</dbReference>
<evidence type="ECO:0000256" key="1">
    <source>
        <dbReference type="SAM" id="Phobius"/>
    </source>
</evidence>
<evidence type="ECO:0000259" key="2">
    <source>
        <dbReference type="Pfam" id="PF01970"/>
    </source>
</evidence>
<feature type="transmembrane region" description="Helical" evidence="1">
    <location>
        <begin position="261"/>
        <end position="283"/>
    </location>
</feature>
<dbReference type="AlphaFoldDB" id="A0A9X2PEP2"/>
<name>A0A9X2PEP2_9HYPH</name>
<accession>A0A9X2PEP2</accession>
<keyword evidence="4" id="KW-1185">Reference proteome</keyword>
<dbReference type="Proteomes" id="UP001151088">
    <property type="component" value="Unassembled WGS sequence"/>
</dbReference>
<dbReference type="RefSeq" id="WP_258731599.1">
    <property type="nucleotide sequence ID" value="NZ_JANTHZ010000002.1"/>
</dbReference>
<keyword evidence="1" id="KW-0812">Transmembrane</keyword>
<evidence type="ECO:0000313" key="3">
    <source>
        <dbReference type="EMBL" id="MCS0494580.1"/>
    </source>
</evidence>
<dbReference type="PANTHER" id="PTHR35342">
    <property type="entry name" value="TRICARBOXYLIC TRANSPORT PROTEIN"/>
    <property type="match status" value="1"/>
</dbReference>
<feature type="domain" description="DUF112" evidence="2">
    <location>
        <begin position="23"/>
        <end position="440"/>
    </location>
</feature>
<feature type="transmembrane region" description="Helical" evidence="1">
    <location>
        <begin position="357"/>
        <end position="384"/>
    </location>
</feature>
<evidence type="ECO:0000313" key="4">
    <source>
        <dbReference type="Proteomes" id="UP001151088"/>
    </source>
</evidence>
<sequence length="525" mass="54393">MIDVSAFHDALGIMFASAGSWGWIVPGLIIGLIFSAIPGISITMAMAIVLPMSLYMDFFPAIVFLTSVYTGAGFGGSVPAILMNIPGTPSSFATTFDGFAMSQKGLHNEALGHALFASTICGIFGYVLLLLLIEPLADIVLRIGPLEMFAVAIWGMLLLGSLGSTYISRGLLAAAFGVLLGTVGMNTAGFTRGTLGIPVLLDGISPIPAMIGLLAAGQLLGLAGRDYIIDADGAREVSIRRILAGCWGTLKYPGVLLRGSIIGVVIGAVPGVGSSIGNLIAYAETKRTAKDSATFGTGNPKGVIAAESAVASGEGGSMATMLALGIPGGGATAILIAAFMMHNIVPGPGLIQSQKPMVYAIILNNMVQATVLLAVGVAFIYVAANVVKVRTRYVLPSVLVVATLGTYAVTGEIAGPITLFIFALLGFALSRYEYPIPAVVVGILLGRMLETEFLRSYQISGGDPLYLFQRPGAVAIVGVMVASLGMTAWSKRKQRRAEAAEEAALLRQLEQDKVPAPPRASAIKG</sequence>
<gene>
    <name evidence="3" type="ORF">NVS89_05680</name>
</gene>
<protein>
    <submittedName>
        <fullName evidence="3">Tripartite tricarboxylate transporter permease</fullName>
    </submittedName>
</protein>
<dbReference type="InterPro" id="IPR002823">
    <property type="entry name" value="DUF112_TM"/>
</dbReference>
<dbReference type="Pfam" id="PF01970">
    <property type="entry name" value="TctA"/>
    <property type="match status" value="1"/>
</dbReference>
<feature type="transmembrane region" description="Helical" evidence="1">
    <location>
        <begin position="110"/>
        <end position="133"/>
    </location>
</feature>
<feature type="transmembrane region" description="Helical" evidence="1">
    <location>
        <begin position="322"/>
        <end position="345"/>
    </location>
</feature>
<proteinExistence type="predicted"/>
<keyword evidence="1" id="KW-0472">Membrane</keyword>
<feature type="transmembrane region" description="Helical" evidence="1">
    <location>
        <begin position="58"/>
        <end position="82"/>
    </location>
</feature>
<reference evidence="3" key="1">
    <citation type="submission" date="2022-08" db="EMBL/GenBank/DDBJ databases">
        <authorList>
            <person name="Li F."/>
        </authorList>
    </citation>
    <scope>NUCLEOTIDE SEQUENCE</scope>
    <source>
        <strain evidence="3">MQZ15Z-1</strain>
    </source>
</reference>
<feature type="transmembrane region" description="Helical" evidence="1">
    <location>
        <begin position="171"/>
        <end position="191"/>
    </location>
</feature>
<feature type="transmembrane region" description="Helical" evidence="1">
    <location>
        <begin position="203"/>
        <end position="223"/>
    </location>
</feature>
<keyword evidence="1" id="KW-1133">Transmembrane helix</keyword>
<feature type="transmembrane region" description="Helical" evidence="1">
    <location>
        <begin position="21"/>
        <end position="52"/>
    </location>
</feature>
<dbReference type="EMBL" id="JANTHZ010000002">
    <property type="protein sequence ID" value="MCS0494580.1"/>
    <property type="molecule type" value="Genomic_DNA"/>
</dbReference>
<comment type="caution">
    <text evidence="3">The sequence shown here is derived from an EMBL/GenBank/DDBJ whole genome shotgun (WGS) entry which is preliminary data.</text>
</comment>
<feature type="transmembrane region" description="Helical" evidence="1">
    <location>
        <begin position="139"/>
        <end position="159"/>
    </location>
</feature>
<feature type="transmembrane region" description="Helical" evidence="1">
    <location>
        <begin position="404"/>
        <end position="425"/>
    </location>
</feature>
<feature type="transmembrane region" description="Helical" evidence="1">
    <location>
        <begin position="469"/>
        <end position="489"/>
    </location>
</feature>